<accession>A0AAV3YJS3</accession>
<comment type="caution">
    <text evidence="1">The sequence shown here is derived from an EMBL/GenBank/DDBJ whole genome shotgun (WGS) entry which is preliminary data.</text>
</comment>
<dbReference type="Proteomes" id="UP000735302">
    <property type="component" value="Unassembled WGS sequence"/>
</dbReference>
<sequence>MCVILDTIEVLNLVRRSRCIELKYSVMDVVFRVVEVLGHVGCSAYRQRSLSRSSFSASSRQSVMSPLGVIEAIGRESFSASAKCYELVSLSSRHSVMSPFRCRRSNRS</sequence>
<keyword evidence="2" id="KW-1185">Reference proteome</keyword>
<dbReference type="AlphaFoldDB" id="A0AAV3YJS3"/>
<proteinExistence type="predicted"/>
<gene>
    <name evidence="1" type="ORF">PoB_000926300</name>
</gene>
<protein>
    <submittedName>
        <fullName evidence="1">Uncharacterized protein</fullName>
    </submittedName>
</protein>
<name>A0AAV3YJS3_9GAST</name>
<reference evidence="1 2" key="1">
    <citation type="journal article" date="2021" name="Elife">
        <title>Chloroplast acquisition without the gene transfer in kleptoplastic sea slugs, Plakobranchus ocellatus.</title>
        <authorList>
            <person name="Maeda T."/>
            <person name="Takahashi S."/>
            <person name="Yoshida T."/>
            <person name="Shimamura S."/>
            <person name="Takaki Y."/>
            <person name="Nagai Y."/>
            <person name="Toyoda A."/>
            <person name="Suzuki Y."/>
            <person name="Arimoto A."/>
            <person name="Ishii H."/>
            <person name="Satoh N."/>
            <person name="Nishiyama T."/>
            <person name="Hasebe M."/>
            <person name="Maruyama T."/>
            <person name="Minagawa J."/>
            <person name="Obokata J."/>
            <person name="Shigenobu S."/>
        </authorList>
    </citation>
    <scope>NUCLEOTIDE SEQUENCE [LARGE SCALE GENOMIC DNA]</scope>
</reference>
<evidence type="ECO:0000313" key="1">
    <source>
        <dbReference type="EMBL" id="GFN82757.1"/>
    </source>
</evidence>
<organism evidence="1 2">
    <name type="scientific">Plakobranchus ocellatus</name>
    <dbReference type="NCBI Taxonomy" id="259542"/>
    <lineage>
        <taxon>Eukaryota</taxon>
        <taxon>Metazoa</taxon>
        <taxon>Spiralia</taxon>
        <taxon>Lophotrochozoa</taxon>
        <taxon>Mollusca</taxon>
        <taxon>Gastropoda</taxon>
        <taxon>Heterobranchia</taxon>
        <taxon>Euthyneura</taxon>
        <taxon>Panpulmonata</taxon>
        <taxon>Sacoglossa</taxon>
        <taxon>Placobranchoidea</taxon>
        <taxon>Plakobranchidae</taxon>
        <taxon>Plakobranchus</taxon>
    </lineage>
</organism>
<evidence type="ECO:0000313" key="2">
    <source>
        <dbReference type="Proteomes" id="UP000735302"/>
    </source>
</evidence>
<dbReference type="EMBL" id="BLXT01001037">
    <property type="protein sequence ID" value="GFN82757.1"/>
    <property type="molecule type" value="Genomic_DNA"/>
</dbReference>